<keyword evidence="8" id="KW-1185">Reference proteome</keyword>
<reference evidence="7" key="1">
    <citation type="journal article" date="2022" name="IScience">
        <title>Evolution of zygomycete secretomes and the origins of terrestrial fungal ecologies.</title>
        <authorList>
            <person name="Chang Y."/>
            <person name="Wang Y."/>
            <person name="Mondo S."/>
            <person name="Ahrendt S."/>
            <person name="Andreopoulos W."/>
            <person name="Barry K."/>
            <person name="Beard J."/>
            <person name="Benny G.L."/>
            <person name="Blankenship S."/>
            <person name="Bonito G."/>
            <person name="Cuomo C."/>
            <person name="Desiro A."/>
            <person name="Gervers K.A."/>
            <person name="Hundley H."/>
            <person name="Kuo A."/>
            <person name="LaButti K."/>
            <person name="Lang B.F."/>
            <person name="Lipzen A."/>
            <person name="O'Donnell K."/>
            <person name="Pangilinan J."/>
            <person name="Reynolds N."/>
            <person name="Sandor L."/>
            <person name="Smith M.E."/>
            <person name="Tsang A."/>
            <person name="Grigoriev I.V."/>
            <person name="Stajich J.E."/>
            <person name="Spatafora J.W."/>
        </authorList>
    </citation>
    <scope>NUCLEOTIDE SEQUENCE</scope>
    <source>
        <strain evidence="7">RSA 2281</strain>
    </source>
</reference>
<evidence type="ECO:0000313" key="8">
    <source>
        <dbReference type="Proteomes" id="UP001209540"/>
    </source>
</evidence>
<sequence>MGYSKSDINVLESAQHISQNSTHVHIPLDAIDQAARTTMKNMKQRHYSTKTWNEHELQPKTLDASTVDWIFLVDILNFSFWSDLDSSDKCQPHPERYTIQHHRTSYTGYWSLCAAINRALEQGIPVTDPAYYATANDEALESIFKSDTQESIPLLDQRKAVMREAGKVLLEKFDGSFVNCIRQAHQSASALLLLLTQHFPSFRDIHSFEGRQVAILKRAQILIADIWACFDGQGYGTFHDIDSITMFADYRVPQALYSLGILRYSNDLMTKLEKQVLLPSGSREEIEIRGNSIWAVELMLRRMKEIDPTLNVNAILIDFYIWDTAKELQDQMTIPIHRTRSIFY</sequence>
<dbReference type="EMBL" id="JAIXMP010000020">
    <property type="protein sequence ID" value="KAI9257325.1"/>
    <property type="molecule type" value="Genomic_DNA"/>
</dbReference>
<comment type="catalytic activity">
    <reaction evidence="5 6">
        <text>queuosine 5'-phosphate + H2O = queuine + D-ribose 5-phosphate</text>
        <dbReference type="Rhea" id="RHEA:75387"/>
        <dbReference type="ChEBI" id="CHEBI:15377"/>
        <dbReference type="ChEBI" id="CHEBI:17433"/>
        <dbReference type="ChEBI" id="CHEBI:78346"/>
        <dbReference type="ChEBI" id="CHEBI:194371"/>
    </reaction>
    <physiologicalReaction direction="left-to-right" evidence="5 6">
        <dbReference type="Rhea" id="RHEA:75388"/>
    </physiologicalReaction>
</comment>
<accession>A0AAD5K6E1</accession>
<comment type="caution">
    <text evidence="7">The sequence shown here is derived from an EMBL/GenBank/DDBJ whole genome shotgun (WGS) entry which is preliminary data.</text>
</comment>
<dbReference type="GO" id="GO:0016787">
    <property type="term" value="F:hydrolase activity"/>
    <property type="evidence" value="ECO:0007669"/>
    <property type="project" value="UniProtKB-KW"/>
</dbReference>
<dbReference type="EC" id="3.2.2.-" evidence="6"/>
<name>A0AAD5K6E1_9FUNG</name>
<dbReference type="PANTHER" id="PTHR21314">
    <property type="entry name" value="QUEUOSINE 5'-PHOSPHATE N-GLYCOSYLASE_HYDROLASE-RELATED"/>
    <property type="match status" value="1"/>
</dbReference>
<dbReference type="InterPro" id="IPR019438">
    <property type="entry name" value="Q_salvage"/>
</dbReference>
<evidence type="ECO:0000256" key="4">
    <source>
        <dbReference type="ARBA" id="ARBA00035393"/>
    </source>
</evidence>
<keyword evidence="1 6" id="KW-0378">Hydrolase</keyword>
<comment type="similarity">
    <text evidence="2 6">Belongs to the QNG1 protein family.</text>
</comment>
<dbReference type="GO" id="GO:0006400">
    <property type="term" value="P:tRNA modification"/>
    <property type="evidence" value="ECO:0007669"/>
    <property type="project" value="TreeGrafter"/>
</dbReference>
<evidence type="ECO:0000256" key="1">
    <source>
        <dbReference type="ARBA" id="ARBA00022801"/>
    </source>
</evidence>
<organism evidence="7 8">
    <name type="scientific">Phascolomyces articulosus</name>
    <dbReference type="NCBI Taxonomy" id="60185"/>
    <lineage>
        <taxon>Eukaryota</taxon>
        <taxon>Fungi</taxon>
        <taxon>Fungi incertae sedis</taxon>
        <taxon>Mucoromycota</taxon>
        <taxon>Mucoromycotina</taxon>
        <taxon>Mucoromycetes</taxon>
        <taxon>Mucorales</taxon>
        <taxon>Lichtheimiaceae</taxon>
        <taxon>Phascolomyces</taxon>
    </lineage>
</organism>
<comment type="function">
    <text evidence="6">Catalyzes the hydrolysis of queuosine 5'-phosphate, releasing the nucleobase queuine (q). Is required for salvage of queuine from exogenous queuosine (Q) that is imported and then converted to queuosine 5'-phosphate intracellularly.</text>
</comment>
<evidence type="ECO:0000256" key="5">
    <source>
        <dbReference type="ARBA" id="ARBA00048204"/>
    </source>
</evidence>
<evidence type="ECO:0000256" key="2">
    <source>
        <dbReference type="ARBA" id="ARBA00035119"/>
    </source>
</evidence>
<protein>
    <recommendedName>
        <fullName evidence="3 6">Queuosine 5'-phosphate N-glycosylase/hydrolase</fullName>
        <ecNumber evidence="6">3.2.2.-</ecNumber>
    </recommendedName>
    <alternativeName>
        <fullName evidence="4 6">Queuosine-nucleotide N-glycosylase/hydrolase</fullName>
    </alternativeName>
</protein>
<evidence type="ECO:0000313" key="7">
    <source>
        <dbReference type="EMBL" id="KAI9257325.1"/>
    </source>
</evidence>
<evidence type="ECO:0000256" key="3">
    <source>
        <dbReference type="ARBA" id="ARBA00035306"/>
    </source>
</evidence>
<proteinExistence type="inferred from homology"/>
<dbReference type="Proteomes" id="UP001209540">
    <property type="component" value="Unassembled WGS sequence"/>
</dbReference>
<dbReference type="PANTHER" id="PTHR21314:SF0">
    <property type="entry name" value="QUEUOSINE 5'-PHOSPHATE N-GLYCOSYLASE_HYDROLASE"/>
    <property type="match status" value="1"/>
</dbReference>
<dbReference type="AlphaFoldDB" id="A0AAD5K6E1"/>
<evidence type="ECO:0000256" key="6">
    <source>
        <dbReference type="RuleBase" id="RU365002"/>
    </source>
</evidence>
<reference evidence="7" key="2">
    <citation type="submission" date="2023-02" db="EMBL/GenBank/DDBJ databases">
        <authorList>
            <consortium name="DOE Joint Genome Institute"/>
            <person name="Mondo S.J."/>
            <person name="Chang Y."/>
            <person name="Wang Y."/>
            <person name="Ahrendt S."/>
            <person name="Andreopoulos W."/>
            <person name="Barry K."/>
            <person name="Beard J."/>
            <person name="Benny G.L."/>
            <person name="Blankenship S."/>
            <person name="Bonito G."/>
            <person name="Cuomo C."/>
            <person name="Desiro A."/>
            <person name="Gervers K.A."/>
            <person name="Hundley H."/>
            <person name="Kuo A."/>
            <person name="LaButti K."/>
            <person name="Lang B.F."/>
            <person name="Lipzen A."/>
            <person name="O'Donnell K."/>
            <person name="Pangilinan J."/>
            <person name="Reynolds N."/>
            <person name="Sandor L."/>
            <person name="Smith M.W."/>
            <person name="Tsang A."/>
            <person name="Grigoriev I.V."/>
            <person name="Stajich J.E."/>
            <person name="Spatafora J.W."/>
        </authorList>
    </citation>
    <scope>NUCLEOTIDE SEQUENCE</scope>
    <source>
        <strain evidence="7">RSA 2281</strain>
    </source>
</reference>
<dbReference type="Pfam" id="PF10343">
    <property type="entry name" value="Q_salvage"/>
    <property type="match status" value="1"/>
</dbReference>
<gene>
    <name evidence="7" type="ORF">BDA99DRAFT_516153</name>
</gene>